<reference evidence="1" key="2">
    <citation type="submission" date="2021-09" db="EMBL/GenBank/DDBJ databases">
        <authorList>
            <person name="Jia N."/>
            <person name="Wang J."/>
            <person name="Shi W."/>
            <person name="Du L."/>
            <person name="Sun Y."/>
            <person name="Zhan W."/>
            <person name="Jiang J."/>
            <person name="Wang Q."/>
            <person name="Zhang B."/>
            <person name="Ji P."/>
            <person name="Sakyi L.B."/>
            <person name="Cui X."/>
            <person name="Yuan T."/>
            <person name="Jiang B."/>
            <person name="Yang W."/>
            <person name="Lam T.T.-Y."/>
            <person name="Chang Q."/>
            <person name="Ding S."/>
            <person name="Wang X."/>
            <person name="Zhu J."/>
            <person name="Ruan X."/>
            <person name="Zhao L."/>
            <person name="Wei J."/>
            <person name="Que T."/>
            <person name="Du C."/>
            <person name="Cheng J."/>
            <person name="Dai P."/>
            <person name="Han X."/>
            <person name="Huang E."/>
            <person name="Gao Y."/>
            <person name="Liu J."/>
            <person name="Shao H."/>
            <person name="Ye R."/>
            <person name="Li L."/>
            <person name="Wei W."/>
            <person name="Wang X."/>
            <person name="Wang C."/>
            <person name="Huo Q."/>
            <person name="Li W."/>
            <person name="Guo W."/>
            <person name="Chen H."/>
            <person name="Chen S."/>
            <person name="Zhou L."/>
            <person name="Zhou L."/>
            <person name="Ni X."/>
            <person name="Tian J."/>
            <person name="Zhou Y."/>
            <person name="Sheng Y."/>
            <person name="Liu T."/>
            <person name="Pan Y."/>
            <person name="Xia L."/>
            <person name="Li J."/>
            <person name="Zhao F."/>
            <person name="Cao W."/>
        </authorList>
    </citation>
    <scope>NUCLEOTIDE SEQUENCE</scope>
    <source>
        <strain evidence="1">Rmic-2018</strain>
        <tissue evidence="1">Larvae</tissue>
    </source>
</reference>
<reference evidence="1" key="1">
    <citation type="journal article" date="2020" name="Cell">
        <title>Large-Scale Comparative Analyses of Tick Genomes Elucidate Their Genetic Diversity and Vector Capacities.</title>
        <authorList>
            <consortium name="Tick Genome and Microbiome Consortium (TIGMIC)"/>
            <person name="Jia N."/>
            <person name="Wang J."/>
            <person name="Shi W."/>
            <person name="Du L."/>
            <person name="Sun Y."/>
            <person name="Zhan W."/>
            <person name="Jiang J.F."/>
            <person name="Wang Q."/>
            <person name="Zhang B."/>
            <person name="Ji P."/>
            <person name="Bell-Sakyi L."/>
            <person name="Cui X.M."/>
            <person name="Yuan T.T."/>
            <person name="Jiang B.G."/>
            <person name="Yang W.F."/>
            <person name="Lam T.T."/>
            <person name="Chang Q.C."/>
            <person name="Ding S.J."/>
            <person name="Wang X.J."/>
            <person name="Zhu J.G."/>
            <person name="Ruan X.D."/>
            <person name="Zhao L."/>
            <person name="Wei J.T."/>
            <person name="Ye R.Z."/>
            <person name="Que T.C."/>
            <person name="Du C.H."/>
            <person name="Zhou Y.H."/>
            <person name="Cheng J.X."/>
            <person name="Dai P.F."/>
            <person name="Guo W.B."/>
            <person name="Han X.H."/>
            <person name="Huang E.J."/>
            <person name="Li L.F."/>
            <person name="Wei W."/>
            <person name="Gao Y.C."/>
            <person name="Liu J.Z."/>
            <person name="Shao H.Z."/>
            <person name="Wang X."/>
            <person name="Wang C.C."/>
            <person name="Yang T.C."/>
            <person name="Huo Q.B."/>
            <person name="Li W."/>
            <person name="Chen H.Y."/>
            <person name="Chen S.E."/>
            <person name="Zhou L.G."/>
            <person name="Ni X.B."/>
            <person name="Tian J.H."/>
            <person name="Sheng Y."/>
            <person name="Liu T."/>
            <person name="Pan Y.S."/>
            <person name="Xia L.Y."/>
            <person name="Li J."/>
            <person name="Zhao F."/>
            <person name="Cao W.C."/>
        </authorList>
    </citation>
    <scope>NUCLEOTIDE SEQUENCE</scope>
    <source>
        <strain evidence="1">Rmic-2018</strain>
    </source>
</reference>
<sequence length="813" mass="90704">MLVRFLAGKIEDLRELRVPGRLSLKRVVYKGGGGRTQQARSGDARILFHVLLVRHDCVESLHLDDALVKGGGLGEGWELVIPALRQNMSLQALIICSLYEYNARAFPPVANDHHGMGHRKQIREEQQPFDDRDFPGLNLNIPCSARGGGDDDGRSIPTSFCHILDCLSRWNRLLWHVGLQLRELRGPGKLSLVRLVYGGSGGDRQRACSRSARIIFHVLLARHSCVESLYLDDVLIEGSGLGEYRECVVSPLWENTSLRTLFLGSLFSDYRSIRGDLFRAVFTMRNLRELVVLGRSAAPLVLVDSICLLLVNTTCLTTLSMPGLVFNEQSGKILIIALQRNDTVENLSLHGSIVHSYLRSGLSRFSRFLSNSLQLTSLSVEGEAADSESTYADLLAIIAPLVIHGKLKKLRLAGYLLNANCAVLFAGLVSRTDGSLESLDISGCRWKPKPSPERRGNAGPKDGQQTYHRALMQSTCAWIWAFDYTARMKLSFLALSFRGLRPQDLWPLFNTAIAIKSLQVISLRDVPRQNLSLVCRAIREIGMTGRVRLEGLHHVDYAALVELREFPQVLREVGVGSVGCSSPKLFGDTIRLACAWYPITAFKLLLTQEVLSDVSTIHKLSKCLRGTATLRELVLIGYDRPDLEHTLRPGSDPHSILLDAIFANEGIQELRLNGFRLGTDNLWFLAEKLVTSETLYGFFFASWDPNENDLLVQLLAADIRENDFIVYLRVAESASGAREHERFIIDDVIGRNLGYITCAAYRVVHDTDLPRCVASHGVVSESPFLWKGVQQLRKKLRDTCAFESVLEESYSGQ</sequence>
<organism evidence="1 2">
    <name type="scientific">Rhipicephalus microplus</name>
    <name type="common">Cattle tick</name>
    <name type="synonym">Boophilus microplus</name>
    <dbReference type="NCBI Taxonomy" id="6941"/>
    <lineage>
        <taxon>Eukaryota</taxon>
        <taxon>Metazoa</taxon>
        <taxon>Ecdysozoa</taxon>
        <taxon>Arthropoda</taxon>
        <taxon>Chelicerata</taxon>
        <taxon>Arachnida</taxon>
        <taxon>Acari</taxon>
        <taxon>Parasitiformes</taxon>
        <taxon>Ixodida</taxon>
        <taxon>Ixodoidea</taxon>
        <taxon>Ixodidae</taxon>
        <taxon>Rhipicephalinae</taxon>
        <taxon>Rhipicephalus</taxon>
        <taxon>Boophilus</taxon>
    </lineage>
</organism>
<proteinExistence type="predicted"/>
<keyword evidence="2" id="KW-1185">Reference proteome</keyword>
<gene>
    <name evidence="1" type="ORF">HPB51_008345</name>
</gene>
<accession>A0A9J6ER74</accession>
<dbReference type="InterPro" id="IPR032675">
    <property type="entry name" value="LRR_dom_sf"/>
</dbReference>
<dbReference type="Proteomes" id="UP000821866">
    <property type="component" value="Chromosome 10"/>
</dbReference>
<protein>
    <submittedName>
        <fullName evidence="1">Uncharacterized protein</fullName>
    </submittedName>
</protein>
<dbReference type="VEuPathDB" id="VectorBase:LOC119161054"/>
<dbReference type="Gene3D" id="3.80.10.10">
    <property type="entry name" value="Ribonuclease Inhibitor"/>
    <property type="match status" value="1"/>
</dbReference>
<dbReference type="VEuPathDB" id="VectorBase:LOC119179973"/>
<dbReference type="EMBL" id="JABSTU010000002">
    <property type="protein sequence ID" value="KAH8037019.1"/>
    <property type="molecule type" value="Genomic_DNA"/>
</dbReference>
<comment type="caution">
    <text evidence="1">The sequence shown here is derived from an EMBL/GenBank/DDBJ whole genome shotgun (WGS) entry which is preliminary data.</text>
</comment>
<name>A0A9J6ER74_RHIMP</name>
<dbReference type="SUPFAM" id="SSF52047">
    <property type="entry name" value="RNI-like"/>
    <property type="match status" value="1"/>
</dbReference>
<dbReference type="AlphaFoldDB" id="A0A9J6ER74"/>
<evidence type="ECO:0000313" key="2">
    <source>
        <dbReference type="Proteomes" id="UP000821866"/>
    </source>
</evidence>
<evidence type="ECO:0000313" key="1">
    <source>
        <dbReference type="EMBL" id="KAH8037019.1"/>
    </source>
</evidence>